<evidence type="ECO:0000313" key="12">
    <source>
        <dbReference type="EMBL" id="KAK7090573.1"/>
    </source>
</evidence>
<dbReference type="SUPFAM" id="SSF55486">
    <property type="entry name" value="Metalloproteases ('zincins'), catalytic domain"/>
    <property type="match status" value="1"/>
</dbReference>
<dbReference type="Pfam" id="PF19310">
    <property type="entry name" value="TOP_N"/>
    <property type="match status" value="1"/>
</dbReference>
<evidence type="ECO:0000256" key="3">
    <source>
        <dbReference type="ARBA" id="ARBA00022723"/>
    </source>
</evidence>
<comment type="catalytic activity">
    <reaction evidence="7">
        <text>Hydrolysis of oligopeptides, with broad specificity. Gly or Ala commonly occur as P1 or P1' residues, but more distant residues are also important, as is shown by the fact that Z-Gly-Pro-Gly-|-Gly-Pro-Ala is cleaved, but not Z-(Gly)(5).</text>
        <dbReference type="EC" id="3.4.24.70"/>
    </reaction>
</comment>
<keyword evidence="6 9" id="KW-0482">Metalloprotease</keyword>
<dbReference type="GO" id="GO:0005829">
    <property type="term" value="C:cytosol"/>
    <property type="evidence" value="ECO:0007669"/>
    <property type="project" value="UniProtKB-ARBA"/>
</dbReference>
<keyword evidence="2 9" id="KW-0645">Protease</keyword>
<evidence type="ECO:0000256" key="8">
    <source>
        <dbReference type="ARBA" id="ARBA00026100"/>
    </source>
</evidence>
<dbReference type="PANTHER" id="PTHR11804">
    <property type="entry name" value="PROTEASE M3 THIMET OLIGOPEPTIDASE-RELATED"/>
    <property type="match status" value="1"/>
</dbReference>
<comment type="similarity">
    <text evidence="1 9">Belongs to the peptidase M3 family.</text>
</comment>
<dbReference type="Pfam" id="PF01432">
    <property type="entry name" value="Peptidase_M3"/>
    <property type="match status" value="1"/>
</dbReference>
<dbReference type="Gene3D" id="1.10.1370.40">
    <property type="match status" value="1"/>
</dbReference>
<evidence type="ECO:0000256" key="9">
    <source>
        <dbReference type="RuleBase" id="RU003435"/>
    </source>
</evidence>
<dbReference type="EC" id="3.4.24.70" evidence="8"/>
<accession>A0AAN9G061</accession>
<gene>
    <name evidence="12" type="ORF">V1264_010349</name>
</gene>
<evidence type="ECO:0000259" key="10">
    <source>
        <dbReference type="Pfam" id="PF01432"/>
    </source>
</evidence>
<evidence type="ECO:0000256" key="5">
    <source>
        <dbReference type="ARBA" id="ARBA00022833"/>
    </source>
</evidence>
<dbReference type="InterPro" id="IPR024077">
    <property type="entry name" value="Neurolysin/TOP_dom2"/>
</dbReference>
<keyword evidence="5 9" id="KW-0862">Zinc</keyword>
<dbReference type="EMBL" id="JBAMIC010000024">
    <property type="protein sequence ID" value="KAK7090573.1"/>
    <property type="molecule type" value="Genomic_DNA"/>
</dbReference>
<dbReference type="Proteomes" id="UP001374579">
    <property type="component" value="Unassembled WGS sequence"/>
</dbReference>
<sequence>MAMRTLQGRQGALSLLRYPWSSPTYKASVRHATGAYYVLLPETPPDTSDDNAVMQFHETPRFSAITPERCVTGCAKLAIQFETQLGNHIETLKDISEEKTFSRVFDPIETVSVPLNTAWRTAKNLNYVAGSDHFRQAFTRIHPQVERAKNERWISETLYYASQEVNAHSQNHTEFQQRLVSLYLLEGRLNGIELRGAEKRRFIDTLKVLALERNNFRNRVMLCQGMFSHRIDDFSAVAEMPRNILTHMAEDHLNPSRGPWRVTLQQNVYLPFLDNCRDRSLRWNAWNAYNSRASVHFNDRNLGNHKLIEQLREYRKDIAQMLGYENFAEMSMETKMAGTVENVVNMIETLKGKFKPVAQEEMIELQKFAGSEGFKEPLQVWDVGYWRRKYREHLFRYDEDLVAEHFPLEKVLQGLFDHCTAMFGITIRESTGSVETWHPDVRYFELFDDQGQCISSFFFDPFTRPADKLGGAWMEMGREQSELMGTKPYSYLTLNLHKPVLQSSPVLMYFGDVLSLFHEFGHGLQQLLTKVPYSELAGQKNVEWDAVQVCARFMQHWLLEPSFLRKLSSHHQTGDKLPDDLLTLVLKAHNHFAAYDMMRQLYLSAYDMEIYISNNHWHDAMTRVWDEYMLLPLSQDDNHPCSFTHIFSDQYPAAYYSYKWSEMIAADVFAAFKEAGLEDPQKVRAVGSRFAETFLALGGGVPASEVFRRFRGRDPSLHALQEHLGVK</sequence>
<evidence type="ECO:0000259" key="11">
    <source>
        <dbReference type="Pfam" id="PF19310"/>
    </source>
</evidence>
<comment type="caution">
    <text evidence="12">The sequence shown here is derived from an EMBL/GenBank/DDBJ whole genome shotgun (WGS) entry which is preliminary data.</text>
</comment>
<keyword evidence="13" id="KW-1185">Reference proteome</keyword>
<dbReference type="Gene3D" id="3.40.390.10">
    <property type="entry name" value="Collagenase (Catalytic Domain)"/>
    <property type="match status" value="1"/>
</dbReference>
<dbReference type="GO" id="GO:0004222">
    <property type="term" value="F:metalloendopeptidase activity"/>
    <property type="evidence" value="ECO:0007669"/>
    <property type="project" value="UniProtKB-EC"/>
</dbReference>
<protein>
    <recommendedName>
        <fullName evidence="8">oligopeptidase A</fullName>
        <ecNumber evidence="8">3.4.24.70</ecNumber>
    </recommendedName>
</protein>
<evidence type="ECO:0000256" key="6">
    <source>
        <dbReference type="ARBA" id="ARBA00023049"/>
    </source>
</evidence>
<dbReference type="InterPro" id="IPR034005">
    <property type="entry name" value="M3A_DCP"/>
</dbReference>
<evidence type="ECO:0000256" key="4">
    <source>
        <dbReference type="ARBA" id="ARBA00022801"/>
    </source>
</evidence>
<dbReference type="GO" id="GO:0046872">
    <property type="term" value="F:metal ion binding"/>
    <property type="evidence" value="ECO:0007669"/>
    <property type="project" value="UniProtKB-UniRule"/>
</dbReference>
<comment type="cofactor">
    <cofactor evidence="9">
        <name>Zn(2+)</name>
        <dbReference type="ChEBI" id="CHEBI:29105"/>
    </cofactor>
    <text evidence="9">Binds 1 zinc ion.</text>
</comment>
<keyword evidence="3 9" id="KW-0479">Metal-binding</keyword>
<dbReference type="PANTHER" id="PTHR11804:SF83">
    <property type="entry name" value="LD37516P"/>
    <property type="match status" value="1"/>
</dbReference>
<dbReference type="CDD" id="cd06456">
    <property type="entry name" value="M3A_DCP"/>
    <property type="match status" value="1"/>
</dbReference>
<evidence type="ECO:0000256" key="2">
    <source>
        <dbReference type="ARBA" id="ARBA00022670"/>
    </source>
</evidence>
<dbReference type="GO" id="GO:0006508">
    <property type="term" value="P:proteolysis"/>
    <property type="evidence" value="ECO:0007669"/>
    <property type="project" value="UniProtKB-KW"/>
</dbReference>
<evidence type="ECO:0000256" key="1">
    <source>
        <dbReference type="ARBA" id="ARBA00006040"/>
    </source>
</evidence>
<dbReference type="FunFam" id="3.40.390.10:FF:000009">
    <property type="entry name" value="Oligopeptidase A"/>
    <property type="match status" value="1"/>
</dbReference>
<organism evidence="12 13">
    <name type="scientific">Littorina saxatilis</name>
    <dbReference type="NCBI Taxonomy" id="31220"/>
    <lineage>
        <taxon>Eukaryota</taxon>
        <taxon>Metazoa</taxon>
        <taxon>Spiralia</taxon>
        <taxon>Lophotrochozoa</taxon>
        <taxon>Mollusca</taxon>
        <taxon>Gastropoda</taxon>
        <taxon>Caenogastropoda</taxon>
        <taxon>Littorinimorpha</taxon>
        <taxon>Littorinoidea</taxon>
        <taxon>Littorinidae</taxon>
        <taxon>Littorina</taxon>
    </lineage>
</organism>
<evidence type="ECO:0000313" key="13">
    <source>
        <dbReference type="Proteomes" id="UP001374579"/>
    </source>
</evidence>
<feature type="domain" description="Oligopeptidase A N-terminal" evidence="11">
    <location>
        <begin position="84"/>
        <end position="199"/>
    </location>
</feature>
<dbReference type="InterPro" id="IPR001567">
    <property type="entry name" value="Pept_M3A_M3B_dom"/>
</dbReference>
<dbReference type="InterPro" id="IPR045090">
    <property type="entry name" value="Pept_M3A_M3B"/>
</dbReference>
<dbReference type="Gene3D" id="1.10.1370.10">
    <property type="entry name" value="Neurolysin, domain 3"/>
    <property type="match status" value="1"/>
</dbReference>
<feature type="domain" description="Peptidase M3A/M3B catalytic" evidence="10">
    <location>
        <begin position="273"/>
        <end position="725"/>
    </location>
</feature>
<dbReference type="AlphaFoldDB" id="A0AAN9G061"/>
<reference evidence="12 13" key="1">
    <citation type="submission" date="2024-02" db="EMBL/GenBank/DDBJ databases">
        <title>Chromosome-scale genome assembly of the rough periwinkle Littorina saxatilis.</title>
        <authorList>
            <person name="De Jode A."/>
            <person name="Faria R."/>
            <person name="Formenti G."/>
            <person name="Sims Y."/>
            <person name="Smith T.P."/>
            <person name="Tracey A."/>
            <person name="Wood J.M.D."/>
            <person name="Zagrodzka Z.B."/>
            <person name="Johannesson K."/>
            <person name="Butlin R.K."/>
            <person name="Leder E.H."/>
        </authorList>
    </citation>
    <scope>NUCLEOTIDE SEQUENCE [LARGE SCALE GENOMIC DNA]</scope>
    <source>
        <strain evidence="12">Snail1</strain>
        <tissue evidence="12">Muscle</tissue>
    </source>
</reference>
<evidence type="ECO:0000256" key="7">
    <source>
        <dbReference type="ARBA" id="ARBA00024603"/>
    </source>
</evidence>
<dbReference type="InterPro" id="IPR045666">
    <property type="entry name" value="OpdA_N"/>
</dbReference>
<proteinExistence type="inferred from homology"/>
<keyword evidence="4 9" id="KW-0378">Hydrolase</keyword>
<dbReference type="InterPro" id="IPR024079">
    <property type="entry name" value="MetalloPept_cat_dom_sf"/>
</dbReference>
<name>A0AAN9G061_9CAEN</name>